<reference evidence="2" key="1">
    <citation type="submission" date="2022-02" db="EMBL/GenBank/DDBJ databases">
        <title>Aestuariibaculum sp., a marine bacterium isolated from sediment in Guangxi.</title>
        <authorList>
            <person name="Ying J."/>
        </authorList>
    </citation>
    <scope>NUCLEOTIDE SEQUENCE</scope>
    <source>
        <strain evidence="2">L182</strain>
    </source>
</reference>
<dbReference type="RefSeq" id="WP_240571906.1">
    <property type="nucleotide sequence ID" value="NZ_CP136709.1"/>
</dbReference>
<sequence>MKTFKFVLLLALALTSFQLFAQEKSIPDALRENTTLKSQSMYVIEREIPNLESWSAEDLKAASQTSCGVLKKMGPKITWLHSYVTGDKMYCVYLAESKDLVKEHAEKGGFPVNYVAKVSTVIDPSTSGETY</sequence>
<dbReference type="EMBL" id="JAKVQD010000001">
    <property type="protein sequence ID" value="MCH4551577.1"/>
    <property type="molecule type" value="Genomic_DNA"/>
</dbReference>
<evidence type="ECO:0000313" key="2">
    <source>
        <dbReference type="EMBL" id="MCH4551577.1"/>
    </source>
</evidence>
<feature type="chain" id="PRO_5046466633" evidence="1">
    <location>
        <begin position="22"/>
        <end position="131"/>
    </location>
</feature>
<evidence type="ECO:0000256" key="1">
    <source>
        <dbReference type="SAM" id="SignalP"/>
    </source>
</evidence>
<gene>
    <name evidence="2" type="ORF">MKW35_03010</name>
</gene>
<dbReference type="Pfam" id="PF14026">
    <property type="entry name" value="SCO4226-like"/>
    <property type="match status" value="1"/>
</dbReference>
<proteinExistence type="predicted"/>
<feature type="signal peptide" evidence="1">
    <location>
        <begin position="1"/>
        <end position="21"/>
    </location>
</feature>
<organism evidence="2 3">
    <name type="scientific">Aestuariibaculum lutulentum</name>
    <dbReference type="NCBI Taxonomy" id="2920935"/>
    <lineage>
        <taxon>Bacteria</taxon>
        <taxon>Pseudomonadati</taxon>
        <taxon>Bacteroidota</taxon>
        <taxon>Flavobacteriia</taxon>
        <taxon>Flavobacteriales</taxon>
        <taxon>Flavobacteriaceae</taxon>
    </lineage>
</organism>
<accession>A0ABS9RHI1</accession>
<protein>
    <submittedName>
        <fullName evidence="2">DUF4242 domain-containing protein</fullName>
    </submittedName>
</protein>
<keyword evidence="3" id="KW-1185">Reference proteome</keyword>
<comment type="caution">
    <text evidence="2">The sequence shown here is derived from an EMBL/GenBank/DDBJ whole genome shotgun (WGS) entry which is preliminary data.</text>
</comment>
<name>A0ABS9RHI1_9FLAO</name>
<dbReference type="Proteomes" id="UP001156141">
    <property type="component" value="Unassembled WGS sequence"/>
</dbReference>
<dbReference type="InterPro" id="IPR025336">
    <property type="entry name" value="SCO4226-like"/>
</dbReference>
<evidence type="ECO:0000313" key="3">
    <source>
        <dbReference type="Proteomes" id="UP001156141"/>
    </source>
</evidence>
<keyword evidence="1" id="KW-0732">Signal</keyword>